<organism evidence="1 2">
    <name type="scientific">Oxalobacter vibrioformis</name>
    <dbReference type="NCBI Taxonomy" id="933080"/>
    <lineage>
        <taxon>Bacteria</taxon>
        <taxon>Pseudomonadati</taxon>
        <taxon>Pseudomonadota</taxon>
        <taxon>Betaproteobacteria</taxon>
        <taxon>Burkholderiales</taxon>
        <taxon>Oxalobacteraceae</taxon>
        <taxon>Oxalobacter</taxon>
    </lineage>
</organism>
<proteinExistence type="predicted"/>
<dbReference type="KEGG" id="ovb:NB640_02565"/>
<evidence type="ECO:0000313" key="1">
    <source>
        <dbReference type="EMBL" id="WAW10561.1"/>
    </source>
</evidence>
<name>A0A9E9P4X8_9BURK</name>
<dbReference type="Proteomes" id="UP001156215">
    <property type="component" value="Chromosome"/>
</dbReference>
<dbReference type="EMBL" id="CP098242">
    <property type="protein sequence ID" value="WAW10561.1"/>
    <property type="molecule type" value="Genomic_DNA"/>
</dbReference>
<dbReference type="RefSeq" id="WP_269309581.1">
    <property type="nucleotide sequence ID" value="NZ_CP098242.1"/>
</dbReference>
<keyword evidence="2" id="KW-1185">Reference proteome</keyword>
<accession>A0A9E9P4X8</accession>
<reference evidence="1" key="1">
    <citation type="journal article" date="2022" name="Front. Microbiol.">
        <title>New perspectives on an old grouping: The genomic and phenotypic variability of Oxalobacter formigenes and the implications for calcium oxalate stone prevention.</title>
        <authorList>
            <person name="Chmiel J.A."/>
            <person name="Carr C."/>
            <person name="Stuivenberg G.A."/>
            <person name="Venema R."/>
            <person name="Chanyi R.M."/>
            <person name="Al K.F."/>
            <person name="Giguere D."/>
            <person name="Say H."/>
            <person name="Akouris P.P."/>
            <person name="Dominguez Romero S.A."/>
            <person name="Kwong A."/>
            <person name="Tai V."/>
            <person name="Koval S.F."/>
            <person name="Razvi H."/>
            <person name="Bjazevic J."/>
            <person name="Burton J.P."/>
        </authorList>
    </citation>
    <scope>NUCLEOTIDE SEQUENCE</scope>
    <source>
        <strain evidence="1">WoOx3</strain>
    </source>
</reference>
<sequence length="98" mass="11143">MLTTYRRSEGYGSRDEKDFLNHKGKKLATYHRLEALASGQFIAGKDKVNGVLDSKGKVIVLLKYRYLEKAGDGLLWAEDGSGRRFLVSETGEEYRIRN</sequence>
<dbReference type="AlphaFoldDB" id="A0A9E9P4X8"/>
<protein>
    <submittedName>
        <fullName evidence="1">Uncharacterized protein</fullName>
    </submittedName>
</protein>
<evidence type="ECO:0000313" key="2">
    <source>
        <dbReference type="Proteomes" id="UP001156215"/>
    </source>
</evidence>
<gene>
    <name evidence="1" type="ORF">NB640_02565</name>
</gene>